<name>A0A517QW25_9PLAN</name>
<dbReference type="GO" id="GO:0102082">
    <property type="term" value="F:demethylrebeccamycin--D-glucose O-methyltransferase activity"/>
    <property type="evidence" value="ECO:0007669"/>
    <property type="project" value="UniProtKB-EC"/>
</dbReference>
<protein>
    <submittedName>
        <fullName evidence="1">Demethylrebeccamycin-D-glucose O-methyltransferase</fullName>
        <ecNumber evidence="1">2.1.1.164</ecNumber>
    </submittedName>
</protein>
<dbReference type="KEGG" id="svp:Pan189_01230"/>
<keyword evidence="1" id="KW-0489">Methyltransferase</keyword>
<dbReference type="AlphaFoldDB" id="A0A517QW25"/>
<dbReference type="EC" id="2.1.1.164" evidence="1"/>
<dbReference type="Proteomes" id="UP000317318">
    <property type="component" value="Chromosome"/>
</dbReference>
<proteinExistence type="predicted"/>
<reference evidence="1 2" key="1">
    <citation type="submission" date="2019-02" db="EMBL/GenBank/DDBJ databases">
        <title>Deep-cultivation of Planctomycetes and their phenomic and genomic characterization uncovers novel biology.</title>
        <authorList>
            <person name="Wiegand S."/>
            <person name="Jogler M."/>
            <person name="Boedeker C."/>
            <person name="Pinto D."/>
            <person name="Vollmers J."/>
            <person name="Rivas-Marin E."/>
            <person name="Kohn T."/>
            <person name="Peeters S.H."/>
            <person name="Heuer A."/>
            <person name="Rast P."/>
            <person name="Oberbeckmann S."/>
            <person name="Bunk B."/>
            <person name="Jeske O."/>
            <person name="Meyerdierks A."/>
            <person name="Storesund J.E."/>
            <person name="Kallscheuer N."/>
            <person name="Luecker S."/>
            <person name="Lage O.M."/>
            <person name="Pohl T."/>
            <person name="Merkel B.J."/>
            <person name="Hornburger P."/>
            <person name="Mueller R.-W."/>
            <person name="Bruemmer F."/>
            <person name="Labrenz M."/>
            <person name="Spormann A.M."/>
            <person name="Op den Camp H."/>
            <person name="Overmann J."/>
            <person name="Amann R."/>
            <person name="Jetten M.S.M."/>
            <person name="Mascher T."/>
            <person name="Medema M.H."/>
            <person name="Devos D.P."/>
            <person name="Kaster A.-K."/>
            <person name="Ovreas L."/>
            <person name="Rohde M."/>
            <person name="Galperin M.Y."/>
            <person name="Jogler C."/>
        </authorList>
    </citation>
    <scope>NUCLEOTIDE SEQUENCE [LARGE SCALE GENOMIC DNA]</scope>
    <source>
        <strain evidence="1 2">Pan189</strain>
    </source>
</reference>
<gene>
    <name evidence="1" type="primary">rebM_1</name>
    <name evidence="1" type="ORF">Pan189_01230</name>
</gene>
<dbReference type="PANTHER" id="PTHR43861">
    <property type="entry name" value="TRANS-ACONITATE 2-METHYLTRANSFERASE-RELATED"/>
    <property type="match status" value="1"/>
</dbReference>
<keyword evidence="1" id="KW-0808">Transferase</keyword>
<dbReference type="EMBL" id="CP036268">
    <property type="protein sequence ID" value="QDT35770.1"/>
    <property type="molecule type" value="Genomic_DNA"/>
</dbReference>
<dbReference type="Pfam" id="PF13489">
    <property type="entry name" value="Methyltransf_23"/>
    <property type="match status" value="1"/>
</dbReference>
<dbReference type="RefSeq" id="WP_145362039.1">
    <property type="nucleotide sequence ID" value="NZ_CP036268.1"/>
</dbReference>
<organism evidence="1 2">
    <name type="scientific">Stratiformator vulcanicus</name>
    <dbReference type="NCBI Taxonomy" id="2527980"/>
    <lineage>
        <taxon>Bacteria</taxon>
        <taxon>Pseudomonadati</taxon>
        <taxon>Planctomycetota</taxon>
        <taxon>Planctomycetia</taxon>
        <taxon>Planctomycetales</taxon>
        <taxon>Planctomycetaceae</taxon>
        <taxon>Stratiformator</taxon>
    </lineage>
</organism>
<evidence type="ECO:0000313" key="2">
    <source>
        <dbReference type="Proteomes" id="UP000317318"/>
    </source>
</evidence>
<dbReference type="CDD" id="cd02440">
    <property type="entry name" value="AdoMet_MTases"/>
    <property type="match status" value="1"/>
</dbReference>
<dbReference type="SUPFAM" id="SSF53335">
    <property type="entry name" value="S-adenosyl-L-methionine-dependent methyltransferases"/>
    <property type="match status" value="1"/>
</dbReference>
<sequence length="247" mass="27989">MKKALATWLTAPLWLLPPRFLSPLLVRIAEVAAARTSPREAAKFLMDLDYRLYQLHGPAAVRYGNGLHTKHRHMKYHDFFSSRIQRNELVLDIGCGVGALAFSIAEKSGADVTGIDLSRSNIDQALTRFGHPRVNFQCGDALTSLPAGRYDVVVLSNVLEHLPHRSDFLRKAIQTTGSSRFLIRVPVYERDWRVPLKDELGVDYRLDPTHETEFTLETFAEETSAAGLEIQHLEVRWGEIWSELRPS</sequence>
<dbReference type="GO" id="GO:0032259">
    <property type="term" value="P:methylation"/>
    <property type="evidence" value="ECO:0007669"/>
    <property type="project" value="UniProtKB-KW"/>
</dbReference>
<keyword evidence="2" id="KW-1185">Reference proteome</keyword>
<dbReference type="OrthoDB" id="9782855at2"/>
<evidence type="ECO:0000313" key="1">
    <source>
        <dbReference type="EMBL" id="QDT35770.1"/>
    </source>
</evidence>
<accession>A0A517QW25</accession>
<dbReference type="InterPro" id="IPR029063">
    <property type="entry name" value="SAM-dependent_MTases_sf"/>
</dbReference>
<dbReference type="Gene3D" id="3.40.50.150">
    <property type="entry name" value="Vaccinia Virus protein VP39"/>
    <property type="match status" value="1"/>
</dbReference>